<keyword evidence="15" id="KW-1185">Reference proteome</keyword>
<keyword evidence="10" id="KW-0472">Membrane</keyword>
<dbReference type="FunFam" id="2.60.120.620:FF:000031">
    <property type="entry name" value="Predicted protein"/>
    <property type="match status" value="1"/>
</dbReference>
<evidence type="ECO:0000256" key="10">
    <source>
        <dbReference type="ARBA" id="ARBA00023136"/>
    </source>
</evidence>
<dbReference type="InterPro" id="IPR006620">
    <property type="entry name" value="Pro_4_hyd_alph"/>
</dbReference>
<dbReference type="PROSITE" id="PS51471">
    <property type="entry name" value="FE2OG_OXY"/>
    <property type="match status" value="1"/>
</dbReference>
<evidence type="ECO:0000256" key="5">
    <source>
        <dbReference type="ARBA" id="ARBA00022723"/>
    </source>
</evidence>
<evidence type="ECO:0000256" key="2">
    <source>
        <dbReference type="ARBA" id="ARBA00004167"/>
    </source>
</evidence>
<evidence type="ECO:0000256" key="8">
    <source>
        <dbReference type="ARBA" id="ARBA00023002"/>
    </source>
</evidence>
<sequence>MKIIFQAKLLIVGSLIAYAKAGGVADSSCNVGKQASLDAEIGTTTANDDDYGEPTNATSSARVLYQAPTPARKLDSVGGEMGVAQTIDVNREQEIYEKIAEARYYMVNEVNIEPEYDAVRDICKNKHESCAFWAMLGECEKNPNYMKLNCAPICQTCDFLSIETRCPLDPNAVDALYPGDITKMFNRILTDPSIQQYQPTIVSRPEYAEGDTAETANYILGPWMVVFENALTDEEADRMIELGGNEGYQRSADVGRKLEDGTYDKKIYAGRTSTNAWCQNDCYEDPIAKRLMQRVEDITGVPEPNSEWLQLLRYEQNQHYNRHHDLIEYQKERQCGVRIFTLYFYLNDVEEGGGTEFPALNLTVTPKRGRAALWPSVYDHDPNLKDPRTEHAALPVTKGVKYGANAWLHQRDFKNPHREGCN</sequence>
<protein>
    <submittedName>
        <fullName evidence="14">Prolyl 4-hydroxylase subunit alpha-1</fullName>
    </submittedName>
</protein>
<accession>A0A9N8H2U8</accession>
<dbReference type="Pfam" id="PF01549">
    <property type="entry name" value="ShK"/>
    <property type="match status" value="1"/>
</dbReference>
<dbReference type="PANTHER" id="PTHR10869:SF235">
    <property type="entry name" value="PROCOLLAGEN-PROLINE 4-DIOXYGENASE"/>
    <property type="match status" value="1"/>
</dbReference>
<keyword evidence="7" id="KW-1133">Transmembrane helix</keyword>
<dbReference type="Proteomes" id="UP001153069">
    <property type="component" value="Unassembled WGS sequence"/>
</dbReference>
<evidence type="ECO:0000256" key="11">
    <source>
        <dbReference type="SAM" id="SignalP"/>
    </source>
</evidence>
<dbReference type="GO" id="GO:0005506">
    <property type="term" value="F:iron ion binding"/>
    <property type="evidence" value="ECO:0007669"/>
    <property type="project" value="InterPro"/>
</dbReference>
<name>A0A9N8H2U8_9STRA</name>
<keyword evidence="4" id="KW-0812">Transmembrane</keyword>
<dbReference type="GO" id="GO:0031418">
    <property type="term" value="F:L-ascorbic acid binding"/>
    <property type="evidence" value="ECO:0007669"/>
    <property type="project" value="InterPro"/>
</dbReference>
<dbReference type="PANTHER" id="PTHR10869">
    <property type="entry name" value="PROLYL 4-HYDROXYLASE ALPHA SUBUNIT"/>
    <property type="match status" value="1"/>
</dbReference>
<dbReference type="SMART" id="SM00702">
    <property type="entry name" value="P4Hc"/>
    <property type="match status" value="1"/>
</dbReference>
<keyword evidence="9" id="KW-0408">Iron</keyword>
<dbReference type="Gene3D" id="2.60.120.620">
    <property type="entry name" value="q2cbj1_9rhob like domain"/>
    <property type="match status" value="1"/>
</dbReference>
<proteinExistence type="predicted"/>
<dbReference type="OrthoDB" id="10259408at2759"/>
<dbReference type="GO" id="GO:0016020">
    <property type="term" value="C:membrane"/>
    <property type="evidence" value="ECO:0007669"/>
    <property type="project" value="UniProtKB-SubCell"/>
</dbReference>
<evidence type="ECO:0000256" key="1">
    <source>
        <dbReference type="ARBA" id="ARBA00001961"/>
    </source>
</evidence>
<evidence type="ECO:0000256" key="9">
    <source>
        <dbReference type="ARBA" id="ARBA00023004"/>
    </source>
</evidence>
<keyword evidence="8" id="KW-0560">Oxidoreductase</keyword>
<dbReference type="InterPro" id="IPR005123">
    <property type="entry name" value="Oxoglu/Fe-dep_dioxygenase_dom"/>
</dbReference>
<keyword evidence="11" id="KW-0732">Signal</keyword>
<dbReference type="Pfam" id="PF13640">
    <property type="entry name" value="2OG-FeII_Oxy_3"/>
    <property type="match status" value="1"/>
</dbReference>
<keyword evidence="5" id="KW-0479">Metal-binding</keyword>
<dbReference type="SMART" id="SM00254">
    <property type="entry name" value="ShKT"/>
    <property type="match status" value="1"/>
</dbReference>
<evidence type="ECO:0000256" key="3">
    <source>
        <dbReference type="ARBA" id="ARBA00004308"/>
    </source>
</evidence>
<evidence type="ECO:0000256" key="7">
    <source>
        <dbReference type="ARBA" id="ARBA00022989"/>
    </source>
</evidence>
<comment type="caution">
    <text evidence="14">The sequence shown here is derived from an EMBL/GenBank/DDBJ whole genome shotgun (WGS) entry which is preliminary data.</text>
</comment>
<feature type="chain" id="PRO_5040218647" evidence="11">
    <location>
        <begin position="22"/>
        <end position="422"/>
    </location>
</feature>
<evidence type="ECO:0000313" key="15">
    <source>
        <dbReference type="Proteomes" id="UP001153069"/>
    </source>
</evidence>
<reference evidence="14" key="1">
    <citation type="submission" date="2020-06" db="EMBL/GenBank/DDBJ databases">
        <authorList>
            <consortium name="Plant Systems Biology data submission"/>
        </authorList>
    </citation>
    <scope>NUCLEOTIDE SEQUENCE</scope>
    <source>
        <strain evidence="14">D6</strain>
    </source>
</reference>
<evidence type="ECO:0000313" key="14">
    <source>
        <dbReference type="EMBL" id="CAB9498731.1"/>
    </source>
</evidence>
<evidence type="ECO:0000259" key="12">
    <source>
        <dbReference type="PROSITE" id="PS51471"/>
    </source>
</evidence>
<dbReference type="PROSITE" id="PS51670">
    <property type="entry name" value="SHKT"/>
    <property type="match status" value="1"/>
</dbReference>
<dbReference type="EMBL" id="CAICTM010000044">
    <property type="protein sequence ID" value="CAB9498731.1"/>
    <property type="molecule type" value="Genomic_DNA"/>
</dbReference>
<dbReference type="InterPro" id="IPR044862">
    <property type="entry name" value="Pro_4_hyd_alph_FE2OG_OXY"/>
</dbReference>
<feature type="domain" description="Fe2OG dioxygenase" evidence="12">
    <location>
        <begin position="305"/>
        <end position="410"/>
    </location>
</feature>
<dbReference type="GO" id="GO:0004656">
    <property type="term" value="F:procollagen-proline 4-dioxygenase activity"/>
    <property type="evidence" value="ECO:0007669"/>
    <property type="project" value="TreeGrafter"/>
</dbReference>
<feature type="signal peptide" evidence="11">
    <location>
        <begin position="1"/>
        <end position="21"/>
    </location>
</feature>
<dbReference type="AlphaFoldDB" id="A0A9N8H2U8"/>
<gene>
    <name evidence="14" type="ORF">SEMRO_44_G026550.1</name>
</gene>
<organism evidence="14 15">
    <name type="scientific">Seminavis robusta</name>
    <dbReference type="NCBI Taxonomy" id="568900"/>
    <lineage>
        <taxon>Eukaryota</taxon>
        <taxon>Sar</taxon>
        <taxon>Stramenopiles</taxon>
        <taxon>Ochrophyta</taxon>
        <taxon>Bacillariophyta</taxon>
        <taxon>Bacillariophyceae</taxon>
        <taxon>Bacillariophycidae</taxon>
        <taxon>Naviculales</taxon>
        <taxon>Naviculaceae</taxon>
        <taxon>Seminavis</taxon>
    </lineage>
</organism>
<comment type="cofactor">
    <cofactor evidence="1">
        <name>L-ascorbate</name>
        <dbReference type="ChEBI" id="CHEBI:38290"/>
    </cofactor>
</comment>
<keyword evidence="6" id="KW-0223">Dioxygenase</keyword>
<dbReference type="GO" id="GO:0005783">
    <property type="term" value="C:endoplasmic reticulum"/>
    <property type="evidence" value="ECO:0007669"/>
    <property type="project" value="TreeGrafter"/>
</dbReference>
<dbReference type="InterPro" id="IPR045054">
    <property type="entry name" value="P4HA-like"/>
</dbReference>
<feature type="domain" description="ShKT" evidence="13">
    <location>
        <begin position="123"/>
        <end position="157"/>
    </location>
</feature>
<evidence type="ECO:0000256" key="4">
    <source>
        <dbReference type="ARBA" id="ARBA00022692"/>
    </source>
</evidence>
<evidence type="ECO:0000256" key="6">
    <source>
        <dbReference type="ARBA" id="ARBA00022964"/>
    </source>
</evidence>
<evidence type="ECO:0000259" key="13">
    <source>
        <dbReference type="PROSITE" id="PS51670"/>
    </source>
</evidence>
<dbReference type="InterPro" id="IPR003582">
    <property type="entry name" value="ShKT_dom"/>
</dbReference>
<comment type="subcellular location">
    <subcellularLocation>
        <location evidence="3">Endomembrane system</location>
    </subcellularLocation>
    <subcellularLocation>
        <location evidence="2">Membrane</location>
        <topology evidence="2">Single-pass membrane protein</topology>
    </subcellularLocation>
</comment>